<dbReference type="AlphaFoldDB" id="A0A517VGU1"/>
<sequence length="1001" mass="114327">MNPILNGMLSNVLIAAGLFAVVMLLRRWIKNPAVIHLLLVLILVKLITPAYWQPQIELFPAESVSVEVNSDKKQADTLPQRSDMQEQSPAVETPSSKQSLAPLKNLSGRPAESTSKAHSGSSDLKKKQPASSKYVADSHWIPGNFSWNRLREISFLTALLFLWGMGSIVCFLLAAIRIIRFQKRLRHTQPASADLIEQASSLAAQIGLKSLPRVELISANISPLLWVFCSRARIILPAKLLTQLTQAERETLILHELAHYRRGDHWVRLLELLSTGVYWWNPLLWWLRREIRITEETCCDAWVIQTLPDLRRAYAEVLVKAMGFVSQAQPITAATGMGSQHFLEGRLKSIMCDSVRSRLSRPIKAGIAVLTLVLLPFAPIAVHSQTETESETAVAKDKLPTVEEILNGYHANLQNLLPIEMTYRVLSQENMNCITRDQFELEAIKQAPNLDRSQFITADGKVISEDQFRFMDISFQLKQQQLERQLTPEAIQERLREKIVEQRYFWTDGSSFHQRWPYWSDSERQQNPKLDQGPVWPPENLNLHYDSIKLISWSKANQPPLRHWFGRNKERSSLQASIGNQLKEMPSLHTSAPLGLNAYQWDEKLPTYSLDDSMSKNPDQYKIAGRSQVNGQSVILVDSFSAYPRRSKESRWRMRAWIDPSRGYLPLRIEWGVVDPSNKLISGLSHHLEILEIKQVANSYYPVKIKYQEYTSDWLTQQKQAEKMQPEERARLAQLPIPVIEGRYKTWEVVSITANQSIEPETLALQFPEGTVYENKIDGQKYVTGKTHPLPSEPEPEPPKFVNFLEQAPPLQIQEWVDGKTRNLADFRGKVVVLLFLGDVMHFDFEQIPAENQQWLEMIKQTIKAFHTKYAEKEVVFLELYPPGTSKEKIRAFHQFRGFKTHAAIDQSAPTGGVTNFQYHGGILDLSFYLIDSDGRVIFGPRFWDGELGEMYFQNAADKLSISLDSSEDISPEEGARASLRIMEYIISEQIDKALAAKKSK</sequence>
<dbReference type="Proteomes" id="UP000316855">
    <property type="component" value="Chromosome"/>
</dbReference>
<evidence type="ECO:0000259" key="3">
    <source>
        <dbReference type="Pfam" id="PF05569"/>
    </source>
</evidence>
<keyword evidence="2" id="KW-0812">Transmembrane</keyword>
<feature type="transmembrane region" description="Helical" evidence="2">
    <location>
        <begin position="153"/>
        <end position="176"/>
    </location>
</feature>
<dbReference type="EMBL" id="CP036343">
    <property type="protein sequence ID" value="QDT92231.1"/>
    <property type="molecule type" value="Genomic_DNA"/>
</dbReference>
<dbReference type="Pfam" id="PF05569">
    <property type="entry name" value="Peptidase_M56"/>
    <property type="match status" value="1"/>
</dbReference>
<dbReference type="CDD" id="cd07341">
    <property type="entry name" value="M56_BlaR1_MecR1_like"/>
    <property type="match status" value="1"/>
</dbReference>
<evidence type="ECO:0000313" key="4">
    <source>
        <dbReference type="EMBL" id="QDT92231.1"/>
    </source>
</evidence>
<keyword evidence="2" id="KW-1133">Transmembrane helix</keyword>
<proteinExistence type="predicted"/>
<protein>
    <submittedName>
        <fullName evidence="4">Regulatory protein BlaR1</fullName>
    </submittedName>
</protein>
<reference evidence="4 5" key="1">
    <citation type="submission" date="2019-02" db="EMBL/GenBank/DDBJ databases">
        <title>Deep-cultivation of Planctomycetes and their phenomic and genomic characterization uncovers novel biology.</title>
        <authorList>
            <person name="Wiegand S."/>
            <person name="Jogler M."/>
            <person name="Boedeker C."/>
            <person name="Pinto D."/>
            <person name="Vollmers J."/>
            <person name="Rivas-Marin E."/>
            <person name="Kohn T."/>
            <person name="Peeters S.H."/>
            <person name="Heuer A."/>
            <person name="Rast P."/>
            <person name="Oberbeckmann S."/>
            <person name="Bunk B."/>
            <person name="Jeske O."/>
            <person name="Meyerdierks A."/>
            <person name="Storesund J.E."/>
            <person name="Kallscheuer N."/>
            <person name="Luecker S."/>
            <person name="Lage O.M."/>
            <person name="Pohl T."/>
            <person name="Merkel B.J."/>
            <person name="Hornburger P."/>
            <person name="Mueller R.-W."/>
            <person name="Bruemmer F."/>
            <person name="Labrenz M."/>
            <person name="Spormann A.M."/>
            <person name="Op den Camp H."/>
            <person name="Overmann J."/>
            <person name="Amann R."/>
            <person name="Jetten M.S.M."/>
            <person name="Mascher T."/>
            <person name="Medema M.H."/>
            <person name="Devos D.P."/>
            <person name="Kaster A.-K."/>
            <person name="Ovreas L."/>
            <person name="Rohde M."/>
            <person name="Galperin M.Y."/>
            <person name="Jogler C."/>
        </authorList>
    </citation>
    <scope>NUCLEOTIDE SEQUENCE [LARGE SCALE GENOMIC DNA]</scope>
    <source>
        <strain evidence="4 5">Pan161</strain>
    </source>
</reference>
<evidence type="ECO:0000256" key="2">
    <source>
        <dbReference type="SAM" id="Phobius"/>
    </source>
</evidence>
<dbReference type="PANTHER" id="PTHR34978:SF3">
    <property type="entry name" value="SLR0241 PROTEIN"/>
    <property type="match status" value="1"/>
</dbReference>
<dbReference type="InterPro" id="IPR008756">
    <property type="entry name" value="Peptidase_M56"/>
</dbReference>
<organism evidence="4 5">
    <name type="scientific">Gimesia algae</name>
    <dbReference type="NCBI Taxonomy" id="2527971"/>
    <lineage>
        <taxon>Bacteria</taxon>
        <taxon>Pseudomonadati</taxon>
        <taxon>Planctomycetota</taxon>
        <taxon>Planctomycetia</taxon>
        <taxon>Planctomycetales</taxon>
        <taxon>Planctomycetaceae</taxon>
        <taxon>Gimesia</taxon>
    </lineage>
</organism>
<feature type="transmembrane region" description="Helical" evidence="2">
    <location>
        <begin position="33"/>
        <end position="52"/>
    </location>
</feature>
<accession>A0A517VGU1</accession>
<feature type="compositionally biased region" description="Polar residues" evidence="1">
    <location>
        <begin position="112"/>
        <end position="122"/>
    </location>
</feature>
<dbReference type="PANTHER" id="PTHR34978">
    <property type="entry name" value="POSSIBLE SENSOR-TRANSDUCER PROTEIN BLAR"/>
    <property type="match status" value="1"/>
</dbReference>
<feature type="transmembrane region" description="Helical" evidence="2">
    <location>
        <begin position="6"/>
        <end position="26"/>
    </location>
</feature>
<keyword evidence="2" id="KW-0472">Membrane</keyword>
<evidence type="ECO:0000313" key="5">
    <source>
        <dbReference type="Proteomes" id="UP000316855"/>
    </source>
</evidence>
<dbReference type="InterPro" id="IPR036249">
    <property type="entry name" value="Thioredoxin-like_sf"/>
</dbReference>
<evidence type="ECO:0000256" key="1">
    <source>
        <dbReference type="SAM" id="MobiDB-lite"/>
    </source>
</evidence>
<dbReference type="SUPFAM" id="SSF52833">
    <property type="entry name" value="Thioredoxin-like"/>
    <property type="match status" value="1"/>
</dbReference>
<gene>
    <name evidence="4" type="primary">blaR1_14</name>
    <name evidence="4" type="ORF">Pan161_38980</name>
</gene>
<name>A0A517VGU1_9PLAN</name>
<dbReference type="RefSeq" id="WP_232103308.1">
    <property type="nucleotide sequence ID" value="NZ_CP036343.1"/>
</dbReference>
<dbReference type="InterPro" id="IPR052173">
    <property type="entry name" value="Beta-lactam_resp_regulator"/>
</dbReference>
<dbReference type="Gene3D" id="3.30.2010.10">
    <property type="entry name" value="Metalloproteases ('zincins'), catalytic domain"/>
    <property type="match status" value="1"/>
</dbReference>
<feature type="compositionally biased region" description="Polar residues" evidence="1">
    <location>
        <begin position="77"/>
        <end position="99"/>
    </location>
</feature>
<keyword evidence="5" id="KW-1185">Reference proteome</keyword>
<feature type="domain" description="Peptidase M56" evidence="3">
    <location>
        <begin position="121"/>
        <end position="350"/>
    </location>
</feature>
<dbReference type="Gene3D" id="3.40.30.10">
    <property type="entry name" value="Glutaredoxin"/>
    <property type="match status" value="1"/>
</dbReference>
<dbReference type="KEGG" id="gax:Pan161_38980"/>
<feature type="region of interest" description="Disordered" evidence="1">
    <location>
        <begin position="70"/>
        <end position="130"/>
    </location>
</feature>